<accession>A0A7H9BNR8</accession>
<keyword evidence="3" id="KW-1185">Reference proteome</keyword>
<dbReference type="KEGG" id="chiz:HQ393_12405"/>
<organism evidence="2 3">
    <name type="scientific">Chitinibacter bivalviorum</name>
    <dbReference type="NCBI Taxonomy" id="2739434"/>
    <lineage>
        <taxon>Bacteria</taxon>
        <taxon>Pseudomonadati</taxon>
        <taxon>Pseudomonadota</taxon>
        <taxon>Betaproteobacteria</taxon>
        <taxon>Neisseriales</taxon>
        <taxon>Chitinibacteraceae</taxon>
        <taxon>Chitinibacter</taxon>
    </lineage>
</organism>
<dbReference type="Proteomes" id="UP000509597">
    <property type="component" value="Chromosome"/>
</dbReference>
<evidence type="ECO:0000313" key="3">
    <source>
        <dbReference type="Proteomes" id="UP000509597"/>
    </source>
</evidence>
<keyword evidence="1" id="KW-0472">Membrane</keyword>
<name>A0A7H9BNR8_9NEIS</name>
<reference evidence="2 3" key="1">
    <citation type="submission" date="2020-07" db="EMBL/GenBank/DDBJ databases">
        <title>Complete genome sequence of Chitinibacter sp. 2T18.</title>
        <authorList>
            <person name="Bae J.-W."/>
            <person name="Choi J.-W."/>
        </authorList>
    </citation>
    <scope>NUCLEOTIDE SEQUENCE [LARGE SCALE GENOMIC DNA]</scope>
    <source>
        <strain evidence="2 3">2T18</strain>
    </source>
</reference>
<proteinExistence type="predicted"/>
<evidence type="ECO:0000313" key="2">
    <source>
        <dbReference type="EMBL" id="QLG88974.1"/>
    </source>
</evidence>
<gene>
    <name evidence="2" type="ORF">HQ393_12405</name>
</gene>
<dbReference type="RefSeq" id="WP_179355476.1">
    <property type="nucleotide sequence ID" value="NZ_CP058627.1"/>
</dbReference>
<keyword evidence="1" id="KW-1133">Transmembrane helix</keyword>
<sequence length="271" mass="30061">MNCTGCGAPLPVDQLVCTFCGLHNAVDLLAIRDFKLQAEHSELTCPNGCGELRLLRLGGALDVTVGHCTSCNGLQFAPGALQIALDKVAGQVREINHGRLQQILAERVKPEVVRYKPCSRCRVMMNRRAYSQYIPVIVDECREHGVWLDNGEFSILAEWMEAGGRQHLEAEEQRRARVAAANGNVEPVRAPSEQERISDIGRNTPLPRSEMDDYYAAQFGQKKANPLGQNLPAWVVGLVLTVLLWFLLGLSWPVMLLAAGTAAGWYWRDRL</sequence>
<dbReference type="AlphaFoldDB" id="A0A7H9BNR8"/>
<keyword evidence="1" id="KW-0812">Transmembrane</keyword>
<protein>
    <submittedName>
        <fullName evidence="2">Uncharacterized protein</fullName>
    </submittedName>
</protein>
<evidence type="ECO:0000256" key="1">
    <source>
        <dbReference type="SAM" id="Phobius"/>
    </source>
</evidence>
<feature type="transmembrane region" description="Helical" evidence="1">
    <location>
        <begin position="234"/>
        <end position="267"/>
    </location>
</feature>
<dbReference type="EMBL" id="CP058627">
    <property type="protein sequence ID" value="QLG88974.1"/>
    <property type="molecule type" value="Genomic_DNA"/>
</dbReference>